<accession>A0A6A4TMY7</accession>
<proteinExistence type="predicted"/>
<feature type="region of interest" description="Disordered" evidence="1">
    <location>
        <begin position="1"/>
        <end position="53"/>
    </location>
</feature>
<gene>
    <name evidence="2" type="ORF">F2P81_002728</name>
</gene>
<name>A0A6A4TMY7_SCOMX</name>
<feature type="compositionally biased region" description="Basic and acidic residues" evidence="1">
    <location>
        <begin position="27"/>
        <end position="36"/>
    </location>
</feature>
<evidence type="ECO:0000313" key="3">
    <source>
        <dbReference type="Proteomes" id="UP000438429"/>
    </source>
</evidence>
<comment type="caution">
    <text evidence="2">The sequence shown here is derived from an EMBL/GenBank/DDBJ whole genome shotgun (WGS) entry which is preliminary data.</text>
</comment>
<dbReference type="Proteomes" id="UP000438429">
    <property type="component" value="Unassembled WGS sequence"/>
</dbReference>
<protein>
    <submittedName>
        <fullName evidence="2">Uncharacterized protein</fullName>
    </submittedName>
</protein>
<sequence length="136" mass="15720">MKDDSTSCYCGVSSSDSFVTSSNRQNRRGDFRKLSEQHSSNRQHSRSHAALRLTRQREKDLHTFLPRNVTQDFNGKHGGRQKFLLSLSNQHRGCDNRSDPILPHNCAIRYARSLKNLLLCFLYTMKRSSIEQTIYG</sequence>
<reference evidence="2 3" key="1">
    <citation type="submission" date="2019-06" db="EMBL/GenBank/DDBJ databases">
        <title>Draft genomes of female and male turbot (Scophthalmus maximus).</title>
        <authorList>
            <person name="Xu H."/>
            <person name="Xu X.-W."/>
            <person name="Shao C."/>
            <person name="Chen S."/>
        </authorList>
    </citation>
    <scope>NUCLEOTIDE SEQUENCE [LARGE SCALE GENOMIC DNA]</scope>
    <source>
        <strain evidence="2">Ysfricsl-2016a</strain>
        <tissue evidence="2">Blood</tissue>
    </source>
</reference>
<dbReference type="AlphaFoldDB" id="A0A6A4TMY7"/>
<dbReference type="EMBL" id="VEVO01000002">
    <property type="protein sequence ID" value="KAF0046199.1"/>
    <property type="molecule type" value="Genomic_DNA"/>
</dbReference>
<organism evidence="2 3">
    <name type="scientific">Scophthalmus maximus</name>
    <name type="common">Turbot</name>
    <name type="synonym">Psetta maxima</name>
    <dbReference type="NCBI Taxonomy" id="52904"/>
    <lineage>
        <taxon>Eukaryota</taxon>
        <taxon>Metazoa</taxon>
        <taxon>Chordata</taxon>
        <taxon>Craniata</taxon>
        <taxon>Vertebrata</taxon>
        <taxon>Euteleostomi</taxon>
        <taxon>Actinopterygii</taxon>
        <taxon>Neopterygii</taxon>
        <taxon>Teleostei</taxon>
        <taxon>Neoteleostei</taxon>
        <taxon>Acanthomorphata</taxon>
        <taxon>Carangaria</taxon>
        <taxon>Pleuronectiformes</taxon>
        <taxon>Pleuronectoidei</taxon>
        <taxon>Scophthalmidae</taxon>
        <taxon>Scophthalmus</taxon>
    </lineage>
</organism>
<evidence type="ECO:0000313" key="2">
    <source>
        <dbReference type="EMBL" id="KAF0046199.1"/>
    </source>
</evidence>
<feature type="compositionally biased region" description="Low complexity" evidence="1">
    <location>
        <begin position="13"/>
        <end position="22"/>
    </location>
</feature>
<evidence type="ECO:0000256" key="1">
    <source>
        <dbReference type="SAM" id="MobiDB-lite"/>
    </source>
</evidence>